<dbReference type="Pfam" id="PF00271">
    <property type="entry name" value="Helicase_C"/>
    <property type="match status" value="1"/>
</dbReference>
<reference evidence="7" key="1">
    <citation type="submission" date="2020-04" db="EMBL/GenBank/DDBJ databases">
        <title>Analysis of mating type loci in Filobasidium floriforme.</title>
        <authorList>
            <person name="Nowrousian M."/>
        </authorList>
    </citation>
    <scope>NUCLEOTIDE SEQUENCE</scope>
    <source>
        <strain evidence="7">CBS 6242</strain>
    </source>
</reference>
<dbReference type="InterPro" id="IPR038718">
    <property type="entry name" value="SNF2-like_sf"/>
</dbReference>
<dbReference type="SMART" id="SM00487">
    <property type="entry name" value="DEXDc"/>
    <property type="match status" value="1"/>
</dbReference>
<dbReference type="PROSITE" id="PS51192">
    <property type="entry name" value="HELICASE_ATP_BIND_1"/>
    <property type="match status" value="1"/>
</dbReference>
<dbReference type="PANTHER" id="PTHR45626">
    <property type="entry name" value="TRANSCRIPTION TERMINATION FACTOR 2-RELATED"/>
    <property type="match status" value="1"/>
</dbReference>
<comment type="caution">
    <text evidence="7">The sequence shown here is derived from an EMBL/GenBank/DDBJ whole genome shotgun (WGS) entry which is preliminary data.</text>
</comment>
<dbReference type="GO" id="GO:0006281">
    <property type="term" value="P:DNA repair"/>
    <property type="evidence" value="ECO:0007669"/>
    <property type="project" value="TreeGrafter"/>
</dbReference>
<dbReference type="Gene3D" id="3.40.50.10810">
    <property type="entry name" value="Tandem AAA-ATPase domain"/>
    <property type="match status" value="3"/>
</dbReference>
<feature type="compositionally biased region" description="Polar residues" evidence="4">
    <location>
        <begin position="117"/>
        <end position="132"/>
    </location>
</feature>
<dbReference type="CDD" id="cd18008">
    <property type="entry name" value="DEXDc_SHPRH-like"/>
    <property type="match status" value="1"/>
</dbReference>
<name>A0A8K0JWE9_9TREE</name>
<feature type="compositionally biased region" description="Low complexity" evidence="4">
    <location>
        <begin position="142"/>
        <end position="152"/>
    </location>
</feature>
<keyword evidence="8" id="KW-1185">Reference proteome</keyword>
<dbReference type="Proteomes" id="UP000812966">
    <property type="component" value="Unassembled WGS sequence"/>
</dbReference>
<dbReference type="GO" id="GO:0016787">
    <property type="term" value="F:hydrolase activity"/>
    <property type="evidence" value="ECO:0007669"/>
    <property type="project" value="UniProtKB-KW"/>
</dbReference>
<dbReference type="EMBL" id="JABELV010000004">
    <property type="protein sequence ID" value="KAG7575367.1"/>
    <property type="molecule type" value="Genomic_DNA"/>
</dbReference>
<keyword evidence="1" id="KW-0547">Nucleotide-binding</keyword>
<feature type="region of interest" description="Disordered" evidence="4">
    <location>
        <begin position="644"/>
        <end position="700"/>
    </location>
</feature>
<dbReference type="InterPro" id="IPR050628">
    <property type="entry name" value="SNF2_RAD54_helicase_TF"/>
</dbReference>
<evidence type="ECO:0000259" key="5">
    <source>
        <dbReference type="PROSITE" id="PS51192"/>
    </source>
</evidence>
<dbReference type="Pfam" id="PF00176">
    <property type="entry name" value="SNF2-rel_dom"/>
    <property type="match status" value="2"/>
</dbReference>
<evidence type="ECO:0000313" key="7">
    <source>
        <dbReference type="EMBL" id="KAG7575367.1"/>
    </source>
</evidence>
<dbReference type="InterPro" id="IPR001650">
    <property type="entry name" value="Helicase_C-like"/>
</dbReference>
<dbReference type="GO" id="GO:0005634">
    <property type="term" value="C:nucleus"/>
    <property type="evidence" value="ECO:0007669"/>
    <property type="project" value="TreeGrafter"/>
</dbReference>
<dbReference type="SMART" id="SM00490">
    <property type="entry name" value="HELICc"/>
    <property type="match status" value="1"/>
</dbReference>
<feature type="domain" description="Helicase ATP-binding" evidence="5">
    <location>
        <begin position="609"/>
        <end position="965"/>
    </location>
</feature>
<feature type="region of interest" description="Disordered" evidence="4">
    <location>
        <begin position="1149"/>
        <end position="1168"/>
    </location>
</feature>
<dbReference type="OrthoDB" id="448448at2759"/>
<dbReference type="CDD" id="cd18793">
    <property type="entry name" value="SF2_C_SNF"/>
    <property type="match status" value="1"/>
</dbReference>
<dbReference type="SUPFAM" id="SSF52540">
    <property type="entry name" value="P-loop containing nucleoside triphosphate hydrolases"/>
    <property type="match status" value="2"/>
</dbReference>
<dbReference type="InterPro" id="IPR027417">
    <property type="entry name" value="P-loop_NTPase"/>
</dbReference>
<feature type="compositionally biased region" description="Basic and acidic residues" evidence="4">
    <location>
        <begin position="861"/>
        <end position="886"/>
    </location>
</feature>
<evidence type="ECO:0000313" key="8">
    <source>
        <dbReference type="Proteomes" id="UP000812966"/>
    </source>
</evidence>
<accession>A0A8K0JWE9</accession>
<feature type="region of interest" description="Disordered" evidence="4">
    <location>
        <begin position="113"/>
        <end position="241"/>
    </location>
</feature>
<proteinExistence type="predicted"/>
<dbReference type="GO" id="GO:0005524">
    <property type="term" value="F:ATP binding"/>
    <property type="evidence" value="ECO:0007669"/>
    <property type="project" value="UniProtKB-KW"/>
</dbReference>
<evidence type="ECO:0000256" key="2">
    <source>
        <dbReference type="ARBA" id="ARBA00022801"/>
    </source>
</evidence>
<dbReference type="Gene3D" id="3.40.50.300">
    <property type="entry name" value="P-loop containing nucleotide triphosphate hydrolases"/>
    <property type="match status" value="2"/>
</dbReference>
<sequence>MSVDSTPPFDNVGLGSSFPPAESTSMDIAPPQGEEAIDLDSLVRDEAMIGEGDRPADDQVDSLGSSEPPAQVHQPVRIQGFEPHQPSPQAGNPTGYVGVQGYSGEATSAFRVGASPFGSNGESSATTRTNPPAVTHDEGSPEVEVVGESGPSMTAQPGHPFRADYSQVMNHPHAPPQHPFYSQQGPSAYQNGTSAGFVPQGYHSHSPHPNAYQVSHNVHANKFSGPPSPSMPAQSSSSNGVAIDLTNDDVASRYSQPTEVQPPQPAQLDLTDRRPVCIGSVDTQALILYPISIMQKGSNRDELLRSGDLRVDQGGEEWLKVKLKFRKGKGVGQAAGAAGDAGSGQSADTVINIMSSKQTVVIGVVNGQVHAMFAPLMAKGLIRLEGYIKRGKLENMFTAVLNILCFTLPSNVTYLAEYMANMSNFLDHPLPYYIPENHFDSPIYYNPHNPPVEGFRAMRKNRLDMMMGRGMMQQQQQKTIDIQRDQVDQVFMALPSHDDLPPTDPGDMIKTKLFPHQLKAITFLQQRESEPAAIKAASAASKEEIEIVDVDAEMTEEEKRKQIKRMQKKAEKDTKKKGVNSLWLPKYDSSGKKIKGWKHLVTDETVKGKDKPVEARGAILADEMGLGKTLSIVSLVASTLPSARKFAHVSSKDEPSDSEGSDGDNDDDAGDLDASHFAGSVYGMPSEETNSKKRKRETGYKFTPDKIAKLERKARMDRLRLKSRATLLICPLSTVSNWEEQIRDHWRGKVHVVGASDKGKKTEKAQPEKGDLKIYIYHGNSRKNDLEFLADFDVVITTFSVLQTEYSKQIKTSEGEKSYLEKSHINTAACSSAATPSTSDFGADDHEGNDLDGYGQSLTQGHEKPEVRAERLSLQRNSGDAKKKNKNMDMDLFGKKTASEVVSPLQAVEWFRVVLDEAHFIKDPTTVVSRAACYLEAQRRICLSGTPIQNKLDDIWALFKFLRLAPFDKREVWNKYIMEYAKAGNSLGVVRLQTILKHCTLRRTKDSVNDDGNKILDLPPRHERIVKLKLLEEEKKIYDHHFMQGQKQFQEANEDGSKVDVVNILQQILRLRQICDHPSLLDTCIAEDLEEEIMADGLMDLETAKQAIEKDGINLRRALAYIANLRPEEPASCASCQHSFNVADIVKEDPEGEEPAAKTAKGPKRKTKSSYPILTRCCHLYCLVCFKKLVFPDWPKNALNAGRTCGLCNRALRLGRDVIEVSPGSTVLAENADGKSRSRRRRKVDDDFPYSAKMLALLHDLLKNSAVNPQSENYDPMADVTEMDEKGQPVVTKSVVFSQWTSMLDLLEGMMEKHGIGCARLDGTMKREDRTEAMERLKSDAKCEVLLVSLRAGGVGLNLVAASRCYLIDPYWNPAVEAQAIDRVHRMGQKRNVIATRYMIEDSIEESMLKIQERKRELANMSLNQSLSKKELHDRKMDDLREIFKK</sequence>
<dbReference type="InterPro" id="IPR000330">
    <property type="entry name" value="SNF2_N"/>
</dbReference>
<gene>
    <name evidence="7" type="ORF">FFLO_00357</name>
</gene>
<feature type="compositionally biased region" description="Polar residues" evidence="4">
    <location>
        <begin position="180"/>
        <end position="194"/>
    </location>
</feature>
<feature type="compositionally biased region" description="Basic and acidic residues" evidence="4">
    <location>
        <begin position="41"/>
        <end position="57"/>
    </location>
</feature>
<organism evidence="7 8">
    <name type="scientific">Filobasidium floriforme</name>
    <dbReference type="NCBI Taxonomy" id="5210"/>
    <lineage>
        <taxon>Eukaryota</taxon>
        <taxon>Fungi</taxon>
        <taxon>Dikarya</taxon>
        <taxon>Basidiomycota</taxon>
        <taxon>Agaricomycotina</taxon>
        <taxon>Tremellomycetes</taxon>
        <taxon>Filobasidiales</taxon>
        <taxon>Filobasidiaceae</taxon>
        <taxon>Filobasidium</taxon>
    </lineage>
</organism>
<evidence type="ECO:0000256" key="3">
    <source>
        <dbReference type="ARBA" id="ARBA00022840"/>
    </source>
</evidence>
<dbReference type="InterPro" id="IPR014001">
    <property type="entry name" value="Helicase_ATP-bd"/>
</dbReference>
<evidence type="ECO:0000256" key="1">
    <source>
        <dbReference type="ARBA" id="ARBA00022741"/>
    </source>
</evidence>
<feature type="domain" description="Helicase C-terminal" evidence="6">
    <location>
        <begin position="1282"/>
        <end position="1438"/>
    </location>
</feature>
<evidence type="ECO:0000256" key="4">
    <source>
        <dbReference type="SAM" id="MobiDB-lite"/>
    </source>
</evidence>
<feature type="compositionally biased region" description="Acidic residues" evidence="4">
    <location>
        <begin position="656"/>
        <end position="671"/>
    </location>
</feature>
<dbReference type="InterPro" id="IPR049730">
    <property type="entry name" value="SNF2/RAD54-like_C"/>
</dbReference>
<protein>
    <submittedName>
        <fullName evidence="7">Uncharacterized protein</fullName>
    </submittedName>
</protein>
<dbReference type="GO" id="GO:0008094">
    <property type="term" value="F:ATP-dependent activity, acting on DNA"/>
    <property type="evidence" value="ECO:0007669"/>
    <property type="project" value="TreeGrafter"/>
</dbReference>
<keyword evidence="3" id="KW-0067">ATP-binding</keyword>
<evidence type="ECO:0000259" key="6">
    <source>
        <dbReference type="PROSITE" id="PS51194"/>
    </source>
</evidence>
<feature type="region of interest" description="Disordered" evidence="4">
    <location>
        <begin position="1"/>
        <end position="100"/>
    </location>
</feature>
<dbReference type="PANTHER" id="PTHR45626:SF52">
    <property type="entry name" value="SINGLE-STRANDED DNA-DEPENDENT ATPASE (EUROFUNG)"/>
    <property type="match status" value="1"/>
</dbReference>
<keyword evidence="2" id="KW-0378">Hydrolase</keyword>
<feature type="region of interest" description="Disordered" evidence="4">
    <location>
        <begin position="831"/>
        <end position="886"/>
    </location>
</feature>
<dbReference type="PROSITE" id="PS51194">
    <property type="entry name" value="HELICASE_CTER"/>
    <property type="match status" value="1"/>
</dbReference>